<reference evidence="1" key="1">
    <citation type="journal article" date="2015" name="Nature">
        <title>Complex archaea that bridge the gap between prokaryotes and eukaryotes.</title>
        <authorList>
            <person name="Spang A."/>
            <person name="Saw J.H."/>
            <person name="Jorgensen S.L."/>
            <person name="Zaremba-Niedzwiedzka K."/>
            <person name="Martijn J."/>
            <person name="Lind A.E."/>
            <person name="van Eijk R."/>
            <person name="Schleper C."/>
            <person name="Guy L."/>
            <person name="Ettema T.J."/>
        </authorList>
    </citation>
    <scope>NUCLEOTIDE SEQUENCE</scope>
</reference>
<gene>
    <name evidence="1" type="ORF">LCGC14_1766080</name>
</gene>
<evidence type="ECO:0000313" key="1">
    <source>
        <dbReference type="EMBL" id="KKM04253.1"/>
    </source>
</evidence>
<dbReference type="AlphaFoldDB" id="A0A0F9JZE3"/>
<proteinExistence type="predicted"/>
<comment type="caution">
    <text evidence="1">The sequence shown here is derived from an EMBL/GenBank/DDBJ whole genome shotgun (WGS) entry which is preliminary data.</text>
</comment>
<name>A0A0F9JZE3_9ZZZZ</name>
<dbReference type="EMBL" id="LAZR01016496">
    <property type="protein sequence ID" value="KKM04253.1"/>
    <property type="molecule type" value="Genomic_DNA"/>
</dbReference>
<protein>
    <submittedName>
        <fullName evidence="1">Uncharacterized protein</fullName>
    </submittedName>
</protein>
<accession>A0A0F9JZE3</accession>
<organism evidence="1">
    <name type="scientific">marine sediment metagenome</name>
    <dbReference type="NCBI Taxonomy" id="412755"/>
    <lineage>
        <taxon>unclassified sequences</taxon>
        <taxon>metagenomes</taxon>
        <taxon>ecological metagenomes</taxon>
    </lineage>
</organism>
<sequence>MMCLFTTYTVIIVVLDGQHQMFEDLIEQAKKNLKQRVGTEMCVACRSTKVVMVDGVFVRSGLYIQTMMCVVCKTVWTITYDSDLNIIDVKIGA</sequence>